<name>A0A9D1NWP0_9FIRM</name>
<reference evidence="3" key="1">
    <citation type="submission" date="2020-10" db="EMBL/GenBank/DDBJ databases">
        <authorList>
            <person name="Gilroy R."/>
        </authorList>
    </citation>
    <scope>NUCLEOTIDE SEQUENCE</scope>
    <source>
        <strain evidence="3">ChiBcec2-4451</strain>
    </source>
</reference>
<protein>
    <submittedName>
        <fullName evidence="3">VanZ family protein</fullName>
    </submittedName>
</protein>
<dbReference type="AlphaFoldDB" id="A0A9D1NWP0"/>
<feature type="domain" description="VanZ-like" evidence="2">
    <location>
        <begin position="17"/>
        <end position="145"/>
    </location>
</feature>
<keyword evidence="1" id="KW-1133">Transmembrane helix</keyword>
<organism evidence="3 4">
    <name type="scientific">Candidatus Pullilachnospira stercoravium</name>
    <dbReference type="NCBI Taxonomy" id="2840913"/>
    <lineage>
        <taxon>Bacteria</taxon>
        <taxon>Bacillati</taxon>
        <taxon>Bacillota</taxon>
        <taxon>Clostridia</taxon>
        <taxon>Lachnospirales</taxon>
        <taxon>Lachnospiraceae</taxon>
        <taxon>Lachnospiraceae incertae sedis</taxon>
        <taxon>Candidatus Pullilachnospira</taxon>
    </lineage>
</organism>
<feature type="transmembrane region" description="Helical" evidence="1">
    <location>
        <begin position="66"/>
        <end position="90"/>
    </location>
</feature>
<evidence type="ECO:0000313" key="4">
    <source>
        <dbReference type="Proteomes" id="UP000886723"/>
    </source>
</evidence>
<dbReference type="PANTHER" id="PTHR36834:SF1">
    <property type="entry name" value="INTEGRAL MEMBRANE PROTEIN"/>
    <property type="match status" value="1"/>
</dbReference>
<dbReference type="PANTHER" id="PTHR36834">
    <property type="entry name" value="MEMBRANE PROTEIN-RELATED"/>
    <property type="match status" value="1"/>
</dbReference>
<evidence type="ECO:0000256" key="1">
    <source>
        <dbReference type="SAM" id="Phobius"/>
    </source>
</evidence>
<feature type="transmembrane region" description="Helical" evidence="1">
    <location>
        <begin position="129"/>
        <end position="148"/>
    </location>
</feature>
<feature type="transmembrane region" description="Helical" evidence="1">
    <location>
        <begin position="12"/>
        <end position="29"/>
    </location>
</feature>
<sequence length="157" mass="18584">MRNETKKKIRIIGWILFIIYILLLIYFLFLSEEYGRKDFAQRDYQYNLVLFQEIRRFWVYRERVGYLAAFLNLAGNVIGFLPFGFILPVIGKRMKNGFLVTVCGFCLSLFVESMQLIFKVGSFDVDDLLLNTLGTVLGYLAFSVCNRIRRWIYEKKV</sequence>
<gene>
    <name evidence="3" type="ORF">IAA63_10625</name>
</gene>
<dbReference type="EMBL" id="DVON01000224">
    <property type="protein sequence ID" value="HIV13578.1"/>
    <property type="molecule type" value="Genomic_DNA"/>
</dbReference>
<reference evidence="3" key="2">
    <citation type="journal article" date="2021" name="PeerJ">
        <title>Extensive microbial diversity within the chicken gut microbiome revealed by metagenomics and culture.</title>
        <authorList>
            <person name="Gilroy R."/>
            <person name="Ravi A."/>
            <person name="Getino M."/>
            <person name="Pursley I."/>
            <person name="Horton D.L."/>
            <person name="Alikhan N.F."/>
            <person name="Baker D."/>
            <person name="Gharbi K."/>
            <person name="Hall N."/>
            <person name="Watson M."/>
            <person name="Adriaenssens E.M."/>
            <person name="Foster-Nyarko E."/>
            <person name="Jarju S."/>
            <person name="Secka A."/>
            <person name="Antonio M."/>
            <person name="Oren A."/>
            <person name="Chaudhuri R.R."/>
            <person name="La Ragione R."/>
            <person name="Hildebrand F."/>
            <person name="Pallen M.J."/>
        </authorList>
    </citation>
    <scope>NUCLEOTIDE SEQUENCE</scope>
    <source>
        <strain evidence="3">ChiBcec2-4451</strain>
    </source>
</reference>
<evidence type="ECO:0000259" key="2">
    <source>
        <dbReference type="Pfam" id="PF04892"/>
    </source>
</evidence>
<dbReference type="InterPro" id="IPR053150">
    <property type="entry name" value="Teicoplanin_resist-assoc"/>
</dbReference>
<comment type="caution">
    <text evidence="3">The sequence shown here is derived from an EMBL/GenBank/DDBJ whole genome shotgun (WGS) entry which is preliminary data.</text>
</comment>
<evidence type="ECO:0000313" key="3">
    <source>
        <dbReference type="EMBL" id="HIV13578.1"/>
    </source>
</evidence>
<dbReference type="Proteomes" id="UP000886723">
    <property type="component" value="Unassembled WGS sequence"/>
</dbReference>
<feature type="transmembrane region" description="Helical" evidence="1">
    <location>
        <begin position="97"/>
        <end position="117"/>
    </location>
</feature>
<keyword evidence="1" id="KW-0812">Transmembrane</keyword>
<dbReference type="InterPro" id="IPR006976">
    <property type="entry name" value="VanZ-like"/>
</dbReference>
<keyword evidence="1" id="KW-0472">Membrane</keyword>
<dbReference type="Pfam" id="PF04892">
    <property type="entry name" value="VanZ"/>
    <property type="match status" value="1"/>
</dbReference>
<proteinExistence type="predicted"/>
<accession>A0A9D1NWP0</accession>